<dbReference type="AlphaFoldDB" id="A0A7W6CPT4"/>
<organism evidence="2 3">
    <name type="scientific">Rhizobium metallidurans</name>
    <dbReference type="NCBI Taxonomy" id="1265931"/>
    <lineage>
        <taxon>Bacteria</taxon>
        <taxon>Pseudomonadati</taxon>
        <taxon>Pseudomonadota</taxon>
        <taxon>Alphaproteobacteria</taxon>
        <taxon>Hyphomicrobiales</taxon>
        <taxon>Rhizobiaceae</taxon>
        <taxon>Rhizobium/Agrobacterium group</taxon>
        <taxon>Rhizobium</taxon>
    </lineage>
</organism>
<evidence type="ECO:0000313" key="3">
    <source>
        <dbReference type="Proteomes" id="UP000582090"/>
    </source>
</evidence>
<protein>
    <submittedName>
        <fullName evidence="2">Uncharacterized protein</fullName>
    </submittedName>
</protein>
<dbReference type="Proteomes" id="UP000582090">
    <property type="component" value="Unassembled WGS sequence"/>
</dbReference>
<evidence type="ECO:0000313" key="2">
    <source>
        <dbReference type="EMBL" id="MBB3962958.1"/>
    </source>
</evidence>
<name>A0A7W6CPT4_9HYPH</name>
<accession>A0A7W6CPT4</accession>
<evidence type="ECO:0000256" key="1">
    <source>
        <dbReference type="SAM" id="SignalP"/>
    </source>
</evidence>
<feature type="chain" id="PRO_5030908826" evidence="1">
    <location>
        <begin position="25"/>
        <end position="237"/>
    </location>
</feature>
<keyword evidence="1" id="KW-0732">Signal</keyword>
<dbReference type="RefSeq" id="WP_246400076.1">
    <property type="nucleotide sequence ID" value="NZ_JACIDW010000001.1"/>
</dbReference>
<dbReference type="EMBL" id="JACIDW010000001">
    <property type="protein sequence ID" value="MBB3962958.1"/>
    <property type="molecule type" value="Genomic_DNA"/>
</dbReference>
<proteinExistence type="predicted"/>
<gene>
    <name evidence="2" type="ORF">GGQ67_000576</name>
</gene>
<reference evidence="2 3" key="1">
    <citation type="submission" date="2020-08" db="EMBL/GenBank/DDBJ databases">
        <title>Genomic Encyclopedia of Type Strains, Phase IV (KMG-IV): sequencing the most valuable type-strain genomes for metagenomic binning, comparative biology and taxonomic classification.</title>
        <authorList>
            <person name="Goeker M."/>
        </authorList>
    </citation>
    <scope>NUCLEOTIDE SEQUENCE [LARGE SCALE GENOMIC DNA]</scope>
    <source>
        <strain evidence="2 3">DSM 26575</strain>
    </source>
</reference>
<feature type="signal peptide" evidence="1">
    <location>
        <begin position="1"/>
        <end position="24"/>
    </location>
</feature>
<comment type="caution">
    <text evidence="2">The sequence shown here is derived from an EMBL/GenBank/DDBJ whole genome shotgun (WGS) entry which is preliminary data.</text>
</comment>
<keyword evidence="3" id="KW-1185">Reference proteome</keyword>
<sequence>MIRIKPIRLLLSGLIALLAGVAIAQDAARVPNAPLRKTVGQVSQQAPVASLLVFNADGAKLEGNTLVLTGVSANSIIFADRPTRAAGHIATSEIVSQWGAGADSFDKDPPNATVSVLAGGSNVSDAVVTLKSPKLDGTTLTFDVSVLEGDLAGVTGPAALFIDHWRGWNNAGWYALGAASGAAIGASLAGPRYVEPYYPPPAYYPPANPCPPGYWLGPWGHCRDTPYHGRLPDGQWQ</sequence>